<gene>
    <name evidence="1" type="ORF">DSM106972_096340</name>
</gene>
<organism evidence="1 2">
    <name type="scientific">Dulcicalothrix desertica PCC 7102</name>
    <dbReference type="NCBI Taxonomy" id="232991"/>
    <lineage>
        <taxon>Bacteria</taxon>
        <taxon>Bacillati</taxon>
        <taxon>Cyanobacteriota</taxon>
        <taxon>Cyanophyceae</taxon>
        <taxon>Nostocales</taxon>
        <taxon>Calotrichaceae</taxon>
        <taxon>Dulcicalothrix</taxon>
    </lineage>
</organism>
<dbReference type="Proteomes" id="UP000271624">
    <property type="component" value="Unassembled WGS sequence"/>
</dbReference>
<proteinExistence type="predicted"/>
<protein>
    <recommendedName>
        <fullName evidence="3">ParB/Sulfiredoxin domain-containing protein</fullName>
    </recommendedName>
</protein>
<reference evidence="1" key="2">
    <citation type="journal article" date="2019" name="Genome Biol. Evol.">
        <title>Day and night: Metabolic profiles and evolutionary relationships of six axenic non-marine cyanobacteria.</title>
        <authorList>
            <person name="Will S.E."/>
            <person name="Henke P."/>
            <person name="Boedeker C."/>
            <person name="Huang S."/>
            <person name="Brinkmann H."/>
            <person name="Rohde M."/>
            <person name="Jarek M."/>
            <person name="Friedl T."/>
            <person name="Seufert S."/>
            <person name="Schumacher M."/>
            <person name="Overmann J."/>
            <person name="Neumann-Schaal M."/>
            <person name="Petersen J."/>
        </authorList>
    </citation>
    <scope>NUCLEOTIDE SEQUENCE [LARGE SCALE GENOMIC DNA]</scope>
    <source>
        <strain evidence="1">PCC 7102</strain>
    </source>
</reference>
<sequence>MNTNHTETKYFNSSDLVLHTELLRIYGNTEEKLDLQLDIEANGIMVPLVVSTRTLINTVVSGGRRLRAAIVLDIDSIPVICYPFPSEQAEKHFILSANRNRPKTKYQQLIEGKEWELLEKQAAAIRRQSGLEQRWKNKDAEKSGIDDDNHDYYPVVLLSDWSGSRDPLQSDKKQRATDKVGERIGMSRRTYERAKPIIEKCEKLRHLGKEIEAAALEAYLESAGINPVANLLKAPNCDEVLSLVSSGKAKTIQSALLRANRVHRVSAVVEGAIFFFPDKLLRKLTYYHSGRVVRIANAIATVCFRDKYDDDLHEHQYKCSELLTLDKEGETHDQIRLRDRIHRLIASEYSTATDRYLLNRLLGTVVCTREEVDWIEIIEWRIAGKTLAGVGER</sequence>
<evidence type="ECO:0000313" key="1">
    <source>
        <dbReference type="EMBL" id="RUS93438.1"/>
    </source>
</evidence>
<keyword evidence="2" id="KW-1185">Reference proteome</keyword>
<accession>A0A433UHX3</accession>
<name>A0A433UHX3_9CYAN</name>
<dbReference type="InterPro" id="IPR036086">
    <property type="entry name" value="ParB/Sulfiredoxin_sf"/>
</dbReference>
<comment type="caution">
    <text evidence="1">The sequence shown here is derived from an EMBL/GenBank/DDBJ whole genome shotgun (WGS) entry which is preliminary data.</text>
</comment>
<dbReference type="RefSeq" id="WP_127087544.1">
    <property type="nucleotide sequence ID" value="NZ_RSCL01000059.1"/>
</dbReference>
<dbReference type="OrthoDB" id="516514at2"/>
<dbReference type="AlphaFoldDB" id="A0A433UHX3"/>
<dbReference type="Gene3D" id="3.90.1530.10">
    <property type="entry name" value="Conserved hypothetical protein from pyrococcus furiosus pfu- 392566-001, ParB domain"/>
    <property type="match status" value="1"/>
</dbReference>
<dbReference type="EMBL" id="RSCL01000059">
    <property type="protein sequence ID" value="RUS93438.1"/>
    <property type="molecule type" value="Genomic_DNA"/>
</dbReference>
<dbReference type="SUPFAM" id="SSF110849">
    <property type="entry name" value="ParB/Sulfiredoxin"/>
    <property type="match status" value="1"/>
</dbReference>
<evidence type="ECO:0008006" key="3">
    <source>
        <dbReference type="Google" id="ProtNLM"/>
    </source>
</evidence>
<reference evidence="1" key="1">
    <citation type="submission" date="2018-12" db="EMBL/GenBank/DDBJ databases">
        <authorList>
            <person name="Will S."/>
            <person name="Neumann-Schaal M."/>
            <person name="Henke P."/>
        </authorList>
    </citation>
    <scope>NUCLEOTIDE SEQUENCE</scope>
    <source>
        <strain evidence="1">PCC 7102</strain>
    </source>
</reference>
<evidence type="ECO:0000313" key="2">
    <source>
        <dbReference type="Proteomes" id="UP000271624"/>
    </source>
</evidence>